<dbReference type="PANTHER" id="PTHR46803">
    <property type="entry name" value="E3 UBIQUITIN-PROTEIN LIGASE CHIP"/>
    <property type="match status" value="1"/>
</dbReference>
<keyword evidence="2" id="KW-0808">Transferase</keyword>
<evidence type="ECO:0000256" key="1">
    <source>
        <dbReference type="ARBA" id="ARBA00000900"/>
    </source>
</evidence>
<dbReference type="STRING" id="1196081.A0A364L2U3"/>
<protein>
    <recommendedName>
        <fullName evidence="8">U-box domain-containing protein</fullName>
    </recommendedName>
</protein>
<evidence type="ECO:0000313" key="10">
    <source>
        <dbReference type="Proteomes" id="UP000249363"/>
    </source>
</evidence>
<gene>
    <name evidence="9" type="ORF">BHQ10_006144</name>
</gene>
<evidence type="ECO:0000313" key="9">
    <source>
        <dbReference type="EMBL" id="RAO70132.1"/>
    </source>
</evidence>
<dbReference type="PANTHER" id="PTHR46803:SF2">
    <property type="entry name" value="E3 UBIQUITIN-PROTEIN LIGASE CHIP"/>
    <property type="match status" value="1"/>
</dbReference>
<dbReference type="PROSITE" id="PS51698">
    <property type="entry name" value="U_BOX"/>
    <property type="match status" value="1"/>
</dbReference>
<dbReference type="GO" id="GO:0071218">
    <property type="term" value="P:cellular response to misfolded protein"/>
    <property type="evidence" value="ECO:0007669"/>
    <property type="project" value="TreeGrafter"/>
</dbReference>
<evidence type="ECO:0000256" key="4">
    <source>
        <dbReference type="ARBA" id="ARBA00022786"/>
    </source>
</evidence>
<keyword evidence="4" id="KW-0833">Ubl conjugation pathway</keyword>
<name>A0A364L2U3_TALAM</name>
<dbReference type="InterPro" id="IPR013083">
    <property type="entry name" value="Znf_RING/FYVE/PHD"/>
</dbReference>
<keyword evidence="7" id="KW-0175">Coiled coil</keyword>
<dbReference type="GO" id="GO:0006515">
    <property type="term" value="P:protein quality control for misfolded or incompletely synthesized proteins"/>
    <property type="evidence" value="ECO:0007669"/>
    <property type="project" value="TreeGrafter"/>
</dbReference>
<dbReference type="Gene3D" id="1.25.40.10">
    <property type="entry name" value="Tetratricopeptide repeat domain"/>
    <property type="match status" value="1"/>
</dbReference>
<dbReference type="InterPro" id="IPR011990">
    <property type="entry name" value="TPR-like_helical_dom_sf"/>
</dbReference>
<keyword evidence="6" id="KW-0802">TPR repeat</keyword>
<feature type="coiled-coil region" evidence="7">
    <location>
        <begin position="151"/>
        <end position="196"/>
    </location>
</feature>
<feature type="domain" description="U-box" evidence="8">
    <location>
        <begin position="209"/>
        <end position="282"/>
    </location>
</feature>
<dbReference type="Proteomes" id="UP000249363">
    <property type="component" value="Unassembled WGS sequence"/>
</dbReference>
<dbReference type="GO" id="GO:0061630">
    <property type="term" value="F:ubiquitin protein ligase activity"/>
    <property type="evidence" value="ECO:0007669"/>
    <property type="project" value="UniProtKB-EC"/>
</dbReference>
<keyword evidence="5" id="KW-0413">Isomerase</keyword>
<evidence type="ECO:0000256" key="2">
    <source>
        <dbReference type="ARBA" id="ARBA00022679"/>
    </source>
</evidence>
<dbReference type="Pfam" id="PF13432">
    <property type="entry name" value="TPR_16"/>
    <property type="match status" value="1"/>
</dbReference>
<dbReference type="PROSITE" id="PS50005">
    <property type="entry name" value="TPR"/>
    <property type="match status" value="1"/>
</dbReference>
<dbReference type="SMART" id="SM00028">
    <property type="entry name" value="TPR"/>
    <property type="match status" value="2"/>
</dbReference>
<dbReference type="SMART" id="SM00504">
    <property type="entry name" value="Ubox"/>
    <property type="match status" value="1"/>
</dbReference>
<keyword evidence="10" id="KW-1185">Reference proteome</keyword>
<dbReference type="AlphaFoldDB" id="A0A364L2U3"/>
<proteinExistence type="predicted"/>
<dbReference type="GO" id="GO:0005737">
    <property type="term" value="C:cytoplasm"/>
    <property type="evidence" value="ECO:0007669"/>
    <property type="project" value="TreeGrafter"/>
</dbReference>
<dbReference type="InterPro" id="IPR019734">
    <property type="entry name" value="TPR_rpt"/>
</dbReference>
<dbReference type="GO" id="GO:0045862">
    <property type="term" value="P:positive regulation of proteolysis"/>
    <property type="evidence" value="ECO:0007669"/>
    <property type="project" value="TreeGrafter"/>
</dbReference>
<dbReference type="Pfam" id="PF04564">
    <property type="entry name" value="U-box"/>
    <property type="match status" value="1"/>
</dbReference>
<accession>A0A364L2U3</accession>
<dbReference type="GO" id="GO:0003755">
    <property type="term" value="F:peptidyl-prolyl cis-trans isomerase activity"/>
    <property type="evidence" value="ECO:0007669"/>
    <property type="project" value="UniProtKB-KW"/>
</dbReference>
<evidence type="ECO:0000256" key="7">
    <source>
        <dbReference type="SAM" id="Coils"/>
    </source>
</evidence>
<dbReference type="EMBL" id="MIKG01000011">
    <property type="protein sequence ID" value="RAO70132.1"/>
    <property type="molecule type" value="Genomic_DNA"/>
</dbReference>
<evidence type="ECO:0000256" key="5">
    <source>
        <dbReference type="ARBA" id="ARBA00023110"/>
    </source>
</evidence>
<dbReference type="GO" id="GO:0051087">
    <property type="term" value="F:protein-folding chaperone binding"/>
    <property type="evidence" value="ECO:0007669"/>
    <property type="project" value="TreeGrafter"/>
</dbReference>
<organism evidence="9 10">
    <name type="scientific">Talaromyces amestolkiae</name>
    <dbReference type="NCBI Taxonomy" id="1196081"/>
    <lineage>
        <taxon>Eukaryota</taxon>
        <taxon>Fungi</taxon>
        <taxon>Dikarya</taxon>
        <taxon>Ascomycota</taxon>
        <taxon>Pezizomycotina</taxon>
        <taxon>Eurotiomycetes</taxon>
        <taxon>Eurotiomycetidae</taxon>
        <taxon>Eurotiales</taxon>
        <taxon>Trichocomaceae</taxon>
        <taxon>Talaromyces</taxon>
        <taxon>Talaromyces sect. Talaromyces</taxon>
    </lineage>
</organism>
<evidence type="ECO:0000256" key="3">
    <source>
        <dbReference type="ARBA" id="ARBA00022737"/>
    </source>
</evidence>
<keyword evidence="5" id="KW-0697">Rotamase</keyword>
<dbReference type="GeneID" id="63795360"/>
<dbReference type="RefSeq" id="XP_040734648.1">
    <property type="nucleotide sequence ID" value="XM_040878698.1"/>
</dbReference>
<dbReference type="OrthoDB" id="629492at2759"/>
<dbReference type="InterPro" id="IPR003613">
    <property type="entry name" value="Ubox_domain"/>
</dbReference>
<comment type="caution">
    <text evidence="9">The sequence shown here is derived from an EMBL/GenBank/DDBJ whole genome shotgun (WGS) entry which is preliminary data.</text>
</comment>
<feature type="repeat" description="TPR" evidence="6">
    <location>
        <begin position="2"/>
        <end position="35"/>
    </location>
</feature>
<dbReference type="SUPFAM" id="SSF48452">
    <property type="entry name" value="TPR-like"/>
    <property type="match status" value="1"/>
</dbReference>
<dbReference type="Gene3D" id="3.30.40.10">
    <property type="entry name" value="Zinc/RING finger domain, C3HC4 (zinc finger)"/>
    <property type="match status" value="1"/>
</dbReference>
<evidence type="ECO:0000256" key="6">
    <source>
        <dbReference type="PROSITE-ProRule" id="PRU00339"/>
    </source>
</evidence>
<reference evidence="9 10" key="1">
    <citation type="journal article" date="2017" name="Biotechnol. Biofuels">
        <title>Differential beta-glucosidase expression as a function of carbon source availability in Talaromyces amestolkiae: a genomic and proteomic approach.</title>
        <authorList>
            <person name="de Eugenio L.I."/>
            <person name="Mendez-Liter J.A."/>
            <person name="Nieto-Dominguez M."/>
            <person name="Alonso L."/>
            <person name="Gil-Munoz J."/>
            <person name="Barriuso J."/>
            <person name="Prieto A."/>
            <person name="Martinez M.J."/>
        </authorList>
    </citation>
    <scope>NUCLEOTIDE SEQUENCE [LARGE SCALE GENOMIC DNA]</scope>
    <source>
        <strain evidence="9 10">CIB</strain>
    </source>
</reference>
<dbReference type="GO" id="GO:0043161">
    <property type="term" value="P:proteasome-mediated ubiquitin-dependent protein catabolic process"/>
    <property type="evidence" value="ECO:0007669"/>
    <property type="project" value="TreeGrafter"/>
</dbReference>
<dbReference type="GO" id="GO:0000209">
    <property type="term" value="P:protein polyubiquitination"/>
    <property type="evidence" value="ECO:0007669"/>
    <property type="project" value="TreeGrafter"/>
</dbReference>
<dbReference type="SUPFAM" id="SSF57850">
    <property type="entry name" value="RING/U-box"/>
    <property type="match status" value="1"/>
</dbReference>
<keyword evidence="3" id="KW-0677">Repeat</keyword>
<sequence>MSFTFKEKGNNLFKDGDYAGAEEMYSQAIQMNPKEPSFFTNRAVTRLRLEKWAGAEQDARIAIDLHGGSKAAASLKSSLYLAQALLELQRPQEAYDVAIDAYRASLSAMNAQTENLSKIVLRAKQQIWAAKETARLREMDGTLASVESLIEADLERELRELKTQLDSGEIGEIGFNEDQKALREEAEKKIRHVRDAFKAASGGQLEERVVPDYLIDNITFEVMHDPVLTISGHSYDRLGITKYLEQAHVDPVTRAPMTVKDLRPNYSLKAACEEFLDKNGWAVDY</sequence>
<evidence type="ECO:0000259" key="8">
    <source>
        <dbReference type="PROSITE" id="PS51698"/>
    </source>
</evidence>
<comment type="catalytic activity">
    <reaction evidence="1">
        <text>S-ubiquitinyl-[E2 ubiquitin-conjugating enzyme]-L-cysteine + [acceptor protein]-L-lysine = [E2 ubiquitin-conjugating enzyme]-L-cysteine + N(6)-ubiquitinyl-[acceptor protein]-L-lysine.</text>
        <dbReference type="EC" id="2.3.2.27"/>
    </reaction>
</comment>